<accession>A0AAV3RHH1</accession>
<comment type="caution">
    <text evidence="1">The sequence shown here is derived from an EMBL/GenBank/DDBJ whole genome shotgun (WGS) entry which is preliminary data.</text>
</comment>
<dbReference type="AlphaFoldDB" id="A0AAV3RHH1"/>
<dbReference type="PANTHER" id="PTHR11439:SF520">
    <property type="entry name" value="CYSTEINE-RICH RLK (RECEPTOR-LIKE PROTEIN KINASE) 8"/>
    <property type="match status" value="1"/>
</dbReference>
<sequence>MEWQTAALSRLHLWQKFLQQNLILLWHPHSYRCLVRALQYLAFTRPDITSVVNQASQTMHNPSDIDMTAAKRIMRYLAGTPSLGICLQPASSLTLTVYSDSDWARCQVTRRSTIGFFVMLRGNIVSWSSKKQPTVSRSSTEAEYRALATAAAEPIQPTILFCTQGLNTLLLIIILKEKSQVSCFGFLSLPSKTGSA</sequence>
<dbReference type="CDD" id="cd09272">
    <property type="entry name" value="RNase_HI_RT_Ty1"/>
    <property type="match status" value="1"/>
</dbReference>
<dbReference type="PANTHER" id="PTHR11439">
    <property type="entry name" value="GAG-POL-RELATED RETROTRANSPOSON"/>
    <property type="match status" value="1"/>
</dbReference>
<proteinExistence type="predicted"/>
<dbReference type="Proteomes" id="UP001454036">
    <property type="component" value="Unassembled WGS sequence"/>
</dbReference>
<evidence type="ECO:0000313" key="2">
    <source>
        <dbReference type="Proteomes" id="UP001454036"/>
    </source>
</evidence>
<protein>
    <recommendedName>
        <fullName evidence="3">Mitochondrial protein</fullName>
    </recommendedName>
</protein>
<keyword evidence="2" id="KW-1185">Reference proteome</keyword>
<reference evidence="1 2" key="1">
    <citation type="submission" date="2024-01" db="EMBL/GenBank/DDBJ databases">
        <title>The complete chloroplast genome sequence of Lithospermum erythrorhizon: insights into the phylogenetic relationship among Boraginaceae species and the maternal lineages of purple gromwells.</title>
        <authorList>
            <person name="Okada T."/>
            <person name="Watanabe K."/>
        </authorList>
    </citation>
    <scope>NUCLEOTIDE SEQUENCE [LARGE SCALE GENOMIC DNA]</scope>
</reference>
<evidence type="ECO:0000313" key="1">
    <source>
        <dbReference type="EMBL" id="GAA0175463.1"/>
    </source>
</evidence>
<dbReference type="EMBL" id="BAABME010009604">
    <property type="protein sequence ID" value="GAA0175463.1"/>
    <property type="molecule type" value="Genomic_DNA"/>
</dbReference>
<organism evidence="1 2">
    <name type="scientific">Lithospermum erythrorhizon</name>
    <name type="common">Purple gromwell</name>
    <name type="synonym">Lithospermum officinale var. erythrorhizon</name>
    <dbReference type="NCBI Taxonomy" id="34254"/>
    <lineage>
        <taxon>Eukaryota</taxon>
        <taxon>Viridiplantae</taxon>
        <taxon>Streptophyta</taxon>
        <taxon>Embryophyta</taxon>
        <taxon>Tracheophyta</taxon>
        <taxon>Spermatophyta</taxon>
        <taxon>Magnoliopsida</taxon>
        <taxon>eudicotyledons</taxon>
        <taxon>Gunneridae</taxon>
        <taxon>Pentapetalae</taxon>
        <taxon>asterids</taxon>
        <taxon>lamiids</taxon>
        <taxon>Boraginales</taxon>
        <taxon>Boraginaceae</taxon>
        <taxon>Boraginoideae</taxon>
        <taxon>Lithospermeae</taxon>
        <taxon>Lithospermum</taxon>
    </lineage>
</organism>
<evidence type="ECO:0008006" key="3">
    <source>
        <dbReference type="Google" id="ProtNLM"/>
    </source>
</evidence>
<name>A0AAV3RHH1_LITER</name>
<gene>
    <name evidence="1" type="ORF">LIER_28630</name>
</gene>